<name>A0A1Q3FIZ3_CULTA</name>
<dbReference type="EMBL" id="GFDL01007444">
    <property type="protein sequence ID" value="JAV27601.1"/>
    <property type="molecule type" value="Transcribed_RNA"/>
</dbReference>
<dbReference type="AlphaFoldDB" id="A0A1Q3FIZ3"/>
<evidence type="ECO:0000259" key="2">
    <source>
        <dbReference type="Pfam" id="PF09811"/>
    </source>
</evidence>
<comment type="similarity">
    <text evidence="1">Belongs to the LTO1 family.</text>
</comment>
<protein>
    <recommendedName>
        <fullName evidence="2">Essential protein Yae1 N-terminal domain-containing protein</fullName>
    </recommendedName>
</protein>
<evidence type="ECO:0000313" key="3">
    <source>
        <dbReference type="EMBL" id="JAV27601.1"/>
    </source>
</evidence>
<organism evidence="3">
    <name type="scientific">Culex tarsalis</name>
    <name type="common">Encephalitis mosquito</name>
    <dbReference type="NCBI Taxonomy" id="7177"/>
    <lineage>
        <taxon>Eukaryota</taxon>
        <taxon>Metazoa</taxon>
        <taxon>Ecdysozoa</taxon>
        <taxon>Arthropoda</taxon>
        <taxon>Hexapoda</taxon>
        <taxon>Insecta</taxon>
        <taxon>Pterygota</taxon>
        <taxon>Neoptera</taxon>
        <taxon>Endopterygota</taxon>
        <taxon>Diptera</taxon>
        <taxon>Nematocera</taxon>
        <taxon>Culicoidea</taxon>
        <taxon>Culicidae</taxon>
        <taxon>Culicinae</taxon>
        <taxon>Culicini</taxon>
        <taxon>Culex</taxon>
        <taxon>Culex</taxon>
    </lineage>
</organism>
<dbReference type="InterPro" id="IPR052436">
    <property type="entry name" value="LTO1_adapter"/>
</dbReference>
<dbReference type="PANTHER" id="PTHR28532">
    <property type="entry name" value="GEO13458P1"/>
    <property type="match status" value="1"/>
</dbReference>
<reference evidence="3" key="1">
    <citation type="submission" date="2017-01" db="EMBL/GenBank/DDBJ databases">
        <title>A deep insight into the sialotranscriptome of adult male and female Cluex tarsalis mosquitoes.</title>
        <authorList>
            <person name="Ribeiro J.M."/>
            <person name="Moreira F."/>
            <person name="Bernard K.A."/>
            <person name="Calvo E."/>
        </authorList>
    </citation>
    <scope>NUCLEOTIDE SEQUENCE</scope>
    <source>
        <strain evidence="3">Kern County</strain>
        <tissue evidence="3">Salivary glands</tissue>
    </source>
</reference>
<accession>A0A1Q3FIZ3</accession>
<evidence type="ECO:0000256" key="1">
    <source>
        <dbReference type="ARBA" id="ARBA00038090"/>
    </source>
</evidence>
<sequence>MTKEPSTAHHSASNATATDDVDINDVFDQLLLAEERLAEDSYRRGLAQGVREGNVDAYHFGYHRGAEVGAELGFYYGVICGQEKALQESGGSSKGESLLKELKREIEEFPRFNDLEADIVEGLVRMRTKYKKLCALLKISAKYVRPNELSF</sequence>
<dbReference type="Pfam" id="PF09811">
    <property type="entry name" value="Yae1_N"/>
    <property type="match status" value="1"/>
</dbReference>
<proteinExistence type="inferred from homology"/>
<dbReference type="PANTHER" id="PTHR28532:SF1">
    <property type="entry name" value="ORAL CANCER OVEREXPRESSED 1"/>
    <property type="match status" value="1"/>
</dbReference>
<dbReference type="InterPro" id="IPR019191">
    <property type="entry name" value="Essential_protein_Yae1_N"/>
</dbReference>
<feature type="domain" description="Essential protein Yae1 N-terminal" evidence="2">
    <location>
        <begin position="42"/>
        <end position="79"/>
    </location>
</feature>